<name>A0A7K1Y6V7_9SPHI</name>
<feature type="transmembrane region" description="Helical" evidence="1">
    <location>
        <begin position="6"/>
        <end position="29"/>
    </location>
</feature>
<keyword evidence="1" id="KW-0812">Transmembrane</keyword>
<dbReference type="Pfam" id="PF14023">
    <property type="entry name" value="Bestrophin-like"/>
    <property type="match status" value="1"/>
</dbReference>
<feature type="transmembrane region" description="Helical" evidence="1">
    <location>
        <begin position="185"/>
        <end position="205"/>
    </location>
</feature>
<protein>
    <submittedName>
        <fullName evidence="2">DUF4239 domain-containing protein</fullName>
    </submittedName>
</protein>
<keyword evidence="3" id="KW-1185">Reference proteome</keyword>
<keyword evidence="1" id="KW-0472">Membrane</keyword>
<dbReference type="InterPro" id="IPR025333">
    <property type="entry name" value="DUF4239"/>
</dbReference>
<feature type="transmembrane region" description="Helical" evidence="1">
    <location>
        <begin position="214"/>
        <end position="233"/>
    </location>
</feature>
<dbReference type="EMBL" id="WVHT01000002">
    <property type="protein sequence ID" value="MXV50312.1"/>
    <property type="molecule type" value="Genomic_DNA"/>
</dbReference>
<evidence type="ECO:0000313" key="3">
    <source>
        <dbReference type="Proteomes" id="UP000466586"/>
    </source>
</evidence>
<proteinExistence type="predicted"/>
<evidence type="ECO:0000256" key="1">
    <source>
        <dbReference type="SAM" id="Phobius"/>
    </source>
</evidence>
<keyword evidence="1" id="KW-1133">Transmembrane helix</keyword>
<evidence type="ECO:0000313" key="2">
    <source>
        <dbReference type="EMBL" id="MXV50312.1"/>
    </source>
</evidence>
<gene>
    <name evidence="2" type="ORF">GS399_04955</name>
</gene>
<reference evidence="2 3" key="1">
    <citation type="submission" date="2019-11" db="EMBL/GenBank/DDBJ databases">
        <title>Pedobacter sp. HMF7647 Genome sequencing and assembly.</title>
        <authorList>
            <person name="Kang H."/>
            <person name="Kim H."/>
            <person name="Joh K."/>
        </authorList>
    </citation>
    <scope>NUCLEOTIDE SEQUENCE [LARGE SCALE GENOMIC DNA]</scope>
    <source>
        <strain evidence="2 3">HMF7647</strain>
    </source>
</reference>
<accession>A0A7K1Y6V7</accession>
<feature type="transmembrane region" description="Helical" evidence="1">
    <location>
        <begin position="50"/>
        <end position="71"/>
    </location>
</feature>
<comment type="caution">
    <text evidence="2">The sequence shown here is derived from an EMBL/GenBank/DDBJ whole genome shotgun (WGS) entry which is preliminary data.</text>
</comment>
<dbReference type="Proteomes" id="UP000466586">
    <property type="component" value="Unassembled WGS sequence"/>
</dbReference>
<sequence length="260" mass="29274">MLQGLINLPATILCMVFIVVVVVLSQAGLQLYQSVLGKREFRQGNEVAGIVFGGISLLYSLVLAFVIVAVWENYESLNNTIEDEADKLNGILAHSAALPPHIKKPLDTAILNYCNRVVEQEWKMQSGRRSLTPSAIPSLRMMLLQAHPQDDTQQSVFSVIDQDLSSVSELRRTRLSHSRSQVPQLVWFVLKAGSLMLIVFSYFFCVPSLRVKRIYLFFLSSCIAMSMFLVYALDHPFAGSARVSNEPYREVMSEIEQENQ</sequence>
<dbReference type="AlphaFoldDB" id="A0A7K1Y6V7"/>
<organism evidence="2 3">
    <name type="scientific">Hufsiella arboris</name>
    <dbReference type="NCBI Taxonomy" id="2695275"/>
    <lineage>
        <taxon>Bacteria</taxon>
        <taxon>Pseudomonadati</taxon>
        <taxon>Bacteroidota</taxon>
        <taxon>Sphingobacteriia</taxon>
        <taxon>Sphingobacteriales</taxon>
        <taxon>Sphingobacteriaceae</taxon>
        <taxon>Hufsiella</taxon>
    </lineage>
</organism>